<dbReference type="AlphaFoldDB" id="A0A0A9E7Q5"/>
<protein>
    <submittedName>
        <fullName evidence="1">Uncharacterized protein</fullName>
    </submittedName>
</protein>
<evidence type="ECO:0000313" key="1">
    <source>
        <dbReference type="EMBL" id="JAD96809.1"/>
    </source>
</evidence>
<reference evidence="1" key="2">
    <citation type="journal article" date="2015" name="Data Brief">
        <title>Shoot transcriptome of the giant reed, Arundo donax.</title>
        <authorList>
            <person name="Barrero R.A."/>
            <person name="Guerrero F.D."/>
            <person name="Moolhuijzen P."/>
            <person name="Goolsby J.A."/>
            <person name="Tidwell J."/>
            <person name="Bellgard S.E."/>
            <person name="Bellgard M.I."/>
        </authorList>
    </citation>
    <scope>NUCLEOTIDE SEQUENCE</scope>
    <source>
        <tissue evidence="1">Shoot tissue taken approximately 20 cm above the soil surface</tissue>
    </source>
</reference>
<organism evidence="1">
    <name type="scientific">Arundo donax</name>
    <name type="common">Giant reed</name>
    <name type="synonym">Donax arundinaceus</name>
    <dbReference type="NCBI Taxonomy" id="35708"/>
    <lineage>
        <taxon>Eukaryota</taxon>
        <taxon>Viridiplantae</taxon>
        <taxon>Streptophyta</taxon>
        <taxon>Embryophyta</taxon>
        <taxon>Tracheophyta</taxon>
        <taxon>Spermatophyta</taxon>
        <taxon>Magnoliopsida</taxon>
        <taxon>Liliopsida</taxon>
        <taxon>Poales</taxon>
        <taxon>Poaceae</taxon>
        <taxon>PACMAD clade</taxon>
        <taxon>Arundinoideae</taxon>
        <taxon>Arundineae</taxon>
        <taxon>Arundo</taxon>
    </lineage>
</organism>
<reference evidence="1" key="1">
    <citation type="submission" date="2014-09" db="EMBL/GenBank/DDBJ databases">
        <authorList>
            <person name="Magalhaes I.L.F."/>
            <person name="Oliveira U."/>
            <person name="Santos F.R."/>
            <person name="Vidigal T.H.D.A."/>
            <person name="Brescovit A.D."/>
            <person name="Santos A.J."/>
        </authorList>
    </citation>
    <scope>NUCLEOTIDE SEQUENCE</scope>
    <source>
        <tissue evidence="1">Shoot tissue taken approximately 20 cm above the soil surface</tissue>
    </source>
</reference>
<accession>A0A0A9E7Q5</accession>
<proteinExistence type="predicted"/>
<sequence>MPNETRQVKCCKHKLSSSPSMLHWDSRSFLSDASN</sequence>
<dbReference type="EMBL" id="GBRH01201086">
    <property type="protein sequence ID" value="JAD96809.1"/>
    <property type="molecule type" value="Transcribed_RNA"/>
</dbReference>
<name>A0A0A9E7Q5_ARUDO</name>